<name>Q08SF7_STIAD</name>
<accession>Q08SF7</accession>
<organism evidence="2 3">
    <name type="scientific">Stigmatella aurantiaca (strain DW4/3-1)</name>
    <dbReference type="NCBI Taxonomy" id="378806"/>
    <lineage>
        <taxon>Bacteria</taxon>
        <taxon>Pseudomonadati</taxon>
        <taxon>Myxococcota</taxon>
        <taxon>Myxococcia</taxon>
        <taxon>Myxococcales</taxon>
        <taxon>Cystobacterineae</taxon>
        <taxon>Archangiaceae</taxon>
        <taxon>Stigmatella</taxon>
    </lineage>
</organism>
<dbReference type="Proteomes" id="UP000032702">
    <property type="component" value="Unassembled WGS sequence"/>
</dbReference>
<gene>
    <name evidence="2" type="ORF">STIAU_0974</name>
</gene>
<dbReference type="EMBL" id="AAMD01000164">
    <property type="protein sequence ID" value="EAU63415.1"/>
    <property type="molecule type" value="Genomic_DNA"/>
</dbReference>
<evidence type="ECO:0000313" key="2">
    <source>
        <dbReference type="EMBL" id="EAU63415.1"/>
    </source>
</evidence>
<protein>
    <submittedName>
        <fullName evidence="2">Uncharacterized protein</fullName>
    </submittedName>
</protein>
<reference evidence="2 3" key="1">
    <citation type="submission" date="2006-04" db="EMBL/GenBank/DDBJ databases">
        <authorList>
            <person name="Nierman W.C."/>
        </authorList>
    </citation>
    <scope>NUCLEOTIDE SEQUENCE [LARGE SCALE GENOMIC DNA]</scope>
    <source>
        <strain evidence="2 3">DW4/3-1</strain>
    </source>
</reference>
<sequence>MQPAAVHLLALGGERLGDVQRGDGAEQLVLLAHLALDDDLHRADLLGRLLGSALQLGVARGDDGLLVLQLADVLLVGEHRLLAGQQEVAAEAVLDRDQLTGLAEAVDVLTKNDLHVLSPKSRTGLADHRVVGEERQATGALDGDRHLALVLGAVAGDPAGNDLAALGDEVLQRGLILEVHLGVLLGAEAADLLAAKAASAPLVIVHAAIATAIAPVTTAETAAVAAPVTTAETAAVAAPVTTAETAAPATAARPAAARARSRRRLVIRTVHECSRSRKGPWKAKGRLSLLGRLLFGVGGLFGRLSAEGLTLGDTRAGLLDVSGQLHILEHRTGLGVHLVRQLHGQVAGDLVDVAQVALHLGHQLRVTQEVGVHVDGAGLLGDGVQGLLLAPHREADQLAALAVDDATDALLEPVHVVVGEVGLDQEDGLVLTKPLGGRRFSHVFSPLGVECPPANPGSGETVSGPGRPAAGDGNCSRPSPSRSSRANTGR</sequence>
<dbReference type="AlphaFoldDB" id="Q08SF7"/>
<evidence type="ECO:0000256" key="1">
    <source>
        <dbReference type="SAM" id="MobiDB-lite"/>
    </source>
</evidence>
<comment type="caution">
    <text evidence="2">The sequence shown here is derived from an EMBL/GenBank/DDBJ whole genome shotgun (WGS) entry which is preliminary data.</text>
</comment>
<feature type="compositionally biased region" description="Low complexity" evidence="1">
    <location>
        <begin position="476"/>
        <end position="490"/>
    </location>
</feature>
<proteinExistence type="predicted"/>
<feature type="region of interest" description="Disordered" evidence="1">
    <location>
        <begin position="451"/>
        <end position="490"/>
    </location>
</feature>
<evidence type="ECO:0000313" key="3">
    <source>
        <dbReference type="Proteomes" id="UP000032702"/>
    </source>
</evidence>